<dbReference type="InterPro" id="IPR020109">
    <property type="entry name" value="Holin_r1t"/>
</dbReference>
<evidence type="ECO:0000313" key="2">
    <source>
        <dbReference type="Proteomes" id="UP000503454"/>
    </source>
</evidence>
<dbReference type="GeneID" id="77928148"/>
<keyword evidence="2" id="KW-1185">Reference proteome</keyword>
<reference evidence="1 2" key="1">
    <citation type="submission" date="2020-02" db="EMBL/GenBank/DDBJ databases">
        <authorList>
            <person name="Yaqubi I.B."/>
            <person name="Almaguer A.N."/>
            <person name="Torres S.A."/>
            <person name="Nayek S."/>
            <person name="Bhuiyan S."/>
            <person name="Hughes L.E."/>
            <person name="Garlena R.A."/>
            <person name="Russell D.A."/>
            <person name="Pope W.H."/>
            <person name="Jacobs-Sera D."/>
            <person name="Hatfull G.F."/>
        </authorList>
    </citation>
    <scope>NUCLEOTIDE SEQUENCE [LARGE SCALE GENOMIC DNA]</scope>
</reference>
<evidence type="ECO:0000313" key="1">
    <source>
        <dbReference type="EMBL" id="QIN94604.1"/>
    </source>
</evidence>
<dbReference type="Proteomes" id="UP000503454">
    <property type="component" value="Segment"/>
</dbReference>
<dbReference type="EMBL" id="MT024872">
    <property type="protein sequence ID" value="QIN94604.1"/>
    <property type="molecule type" value="Genomic_DNA"/>
</dbReference>
<gene>
    <name evidence="1" type="primary">47</name>
    <name evidence="1" type="ORF">SEA_MUNTAHA_47</name>
</gene>
<organism evidence="1 2">
    <name type="scientific">Streptomyces phage Muntaha</name>
    <dbReference type="NCBI Taxonomy" id="2713269"/>
    <lineage>
        <taxon>Viruses</taxon>
        <taxon>Duplodnaviria</taxon>
        <taxon>Heunggongvirae</taxon>
        <taxon>Uroviricota</taxon>
        <taxon>Caudoviricetes</taxon>
        <taxon>Stanwilliamsviridae</taxon>
        <taxon>Loccivirinae</taxon>
        <taxon>Wakandavirus</taxon>
        <taxon>Wakandavirus muntaha</taxon>
    </lineage>
</organism>
<dbReference type="Pfam" id="PF16945">
    <property type="entry name" value="Phage_r1t_holin"/>
    <property type="match status" value="1"/>
</dbReference>
<name>A0A6G8R330_9CAUD</name>
<dbReference type="KEGG" id="vg:77928148"/>
<sequence>MFTKAFVKDVVERAVKAFGAASASVFAADEVANLFAVNWADVFGVGGGAAVVSVLLSLASYKAGHSGTASAVKEVVYNGTSRVL</sequence>
<dbReference type="RefSeq" id="YP_010652358.1">
    <property type="nucleotide sequence ID" value="NC_070786.1"/>
</dbReference>
<protein>
    <submittedName>
        <fullName evidence="1">Holin</fullName>
    </submittedName>
</protein>
<proteinExistence type="predicted"/>
<accession>A0A6G8R330</accession>